<reference evidence="2" key="1">
    <citation type="journal article" date="2021" name="Curr. Microbiol.">
        <title>Complete genome of nocamycin-producing strain Saccharothrix syringae NRRL B-16468 reveals the biosynthetic potential for secondary metabolites.</title>
        <authorList>
            <person name="Mo X."/>
            <person name="Yang S."/>
        </authorList>
    </citation>
    <scope>NUCLEOTIDE SEQUENCE [LARGE SCALE GENOMIC DNA]</scope>
    <source>
        <strain evidence="2">ATCC 51364 / DSM 43886 / JCM 6844 / KCTC 9398 / NBRC 14523 / NRRL B-16468 / INA 2240</strain>
    </source>
</reference>
<keyword evidence="2" id="KW-1185">Reference proteome</keyword>
<dbReference type="AlphaFoldDB" id="A0A5Q0H3I2"/>
<dbReference type="EMBL" id="CP034550">
    <property type="protein sequence ID" value="QFZ20272.1"/>
    <property type="molecule type" value="Genomic_DNA"/>
</dbReference>
<dbReference type="Proteomes" id="UP000325787">
    <property type="component" value="Chromosome"/>
</dbReference>
<proteinExistence type="predicted"/>
<dbReference type="RefSeq" id="WP_033434263.1">
    <property type="nucleotide sequence ID" value="NZ_CP034550.1"/>
</dbReference>
<accession>A0A5Q0H3I2</accession>
<name>A0A5Q0H3I2_SACSY</name>
<dbReference type="KEGG" id="ssyi:EKG83_25190"/>
<dbReference type="Gene3D" id="3.40.50.12370">
    <property type="match status" value="1"/>
</dbReference>
<dbReference type="OrthoDB" id="3694745at2"/>
<sequence>MGEQPKTVPGPVVAVGDDSPWGRAALRWATEHAARVGAPLEVHPPTADQGHDLLLVSARADLVVIAHRGACGTTFNLSRLVLPLVEHAACDVVVVRGTQEALRGAHRRVTAVVTGDARDELVLARAVEVTGLLGAALRVLHAAPPLPVRADDPEVPVARADEVLRGVRHSSVLARMHPQEAIAHYADTDLLVLADRGPTTRAALHHARCPVLVAHRAPREVLADRSPAWSAQAAR</sequence>
<evidence type="ECO:0000313" key="1">
    <source>
        <dbReference type="EMBL" id="QFZ20272.1"/>
    </source>
</evidence>
<evidence type="ECO:0000313" key="2">
    <source>
        <dbReference type="Proteomes" id="UP000325787"/>
    </source>
</evidence>
<protein>
    <submittedName>
        <fullName evidence="1">Universal stress protein</fullName>
    </submittedName>
</protein>
<dbReference type="SUPFAM" id="SSF52402">
    <property type="entry name" value="Adenine nucleotide alpha hydrolases-like"/>
    <property type="match status" value="1"/>
</dbReference>
<gene>
    <name evidence="1" type="ORF">EKG83_25190</name>
</gene>
<organism evidence="1 2">
    <name type="scientific">Saccharothrix syringae</name>
    <name type="common">Nocardiopsis syringae</name>
    <dbReference type="NCBI Taxonomy" id="103733"/>
    <lineage>
        <taxon>Bacteria</taxon>
        <taxon>Bacillati</taxon>
        <taxon>Actinomycetota</taxon>
        <taxon>Actinomycetes</taxon>
        <taxon>Pseudonocardiales</taxon>
        <taxon>Pseudonocardiaceae</taxon>
        <taxon>Saccharothrix</taxon>
    </lineage>
</organism>